<dbReference type="SUPFAM" id="SSF49329">
    <property type="entry name" value="Cu,Zn superoxide dismutase-like"/>
    <property type="match status" value="1"/>
</dbReference>
<dbReference type="InterPro" id="IPR036423">
    <property type="entry name" value="SOD-like_Cu/Zn_dom_sf"/>
</dbReference>
<dbReference type="HOGENOM" id="CLU_861637_0_0_1"/>
<reference evidence="2 3" key="1">
    <citation type="journal article" date="2007" name="Proc. Natl. Acad. Sci. U.S.A.">
        <title>The tiny eukaryote Ostreococcus provides genomic insights into the paradox of plankton speciation.</title>
        <authorList>
            <person name="Palenik B."/>
            <person name="Grimwood J."/>
            <person name="Aerts A."/>
            <person name="Rouze P."/>
            <person name="Salamov A."/>
            <person name="Putnam N."/>
            <person name="Dupont C."/>
            <person name="Jorgensen R."/>
            <person name="Derelle E."/>
            <person name="Rombauts S."/>
            <person name="Zhou K."/>
            <person name="Otillar R."/>
            <person name="Merchant S.S."/>
            <person name="Podell S."/>
            <person name="Gaasterland T."/>
            <person name="Napoli C."/>
            <person name="Gendler K."/>
            <person name="Manuell A."/>
            <person name="Tai V."/>
            <person name="Vallon O."/>
            <person name="Piganeau G."/>
            <person name="Jancek S."/>
            <person name="Heijde M."/>
            <person name="Jabbari K."/>
            <person name="Bowler C."/>
            <person name="Lohr M."/>
            <person name="Robbens S."/>
            <person name="Werner G."/>
            <person name="Dubchak I."/>
            <person name="Pazour G.J."/>
            <person name="Ren Q."/>
            <person name="Paulsen I."/>
            <person name="Delwiche C."/>
            <person name="Schmutz J."/>
            <person name="Rokhsar D."/>
            <person name="Van de Peer Y."/>
            <person name="Moreau H."/>
            <person name="Grigoriev I.V."/>
        </authorList>
    </citation>
    <scope>NUCLEOTIDE SEQUENCE [LARGE SCALE GENOMIC DNA]</scope>
    <source>
        <strain evidence="2 3">CCE9901</strain>
    </source>
</reference>
<dbReference type="AlphaFoldDB" id="A4RRR2"/>
<dbReference type="STRING" id="436017.A4RRR2"/>
<evidence type="ECO:0000313" key="3">
    <source>
        <dbReference type="Proteomes" id="UP000001568"/>
    </source>
</evidence>
<dbReference type="Gramene" id="ABO94237">
    <property type="protein sequence ID" value="ABO94237"/>
    <property type="gene ID" value="OSTLU_29108"/>
</dbReference>
<accession>A4RRR2</accession>
<evidence type="ECO:0000256" key="1">
    <source>
        <dbReference type="SAM" id="Phobius"/>
    </source>
</evidence>
<dbReference type="Proteomes" id="UP000001568">
    <property type="component" value="Chromosome 1"/>
</dbReference>
<dbReference type="PANTHER" id="PTHR20910">
    <property type="entry name" value="AGAP001623-PA"/>
    <property type="match status" value="1"/>
</dbReference>
<sequence>MDAGMIASVSGKTYEFVDRNLPLAGRRSVSGRALAVWRGDRAAGLDGFSAGKVPFACATIEEDDGEDGFVEARATLGTTLSKISGLVTMRQSAADAAADTRISVQLVNRAHGDAIGPYRWAIYSGTAGSSNSCAHVGRLYNPEEKSSCASRGAEALAEDCPIGEIWVRQGTLSSSEIVLYSDSNLPLSGAKSIVGKTFVLLDGNDAEVLCSDVVLASKTGRSLAMPKVSIGAQVGLVTVLLIVSVLVLRYYGNLPSSCSFKRRSSRGDFSRLSEEFREVAFTNVPSAFSVADDDDDSGVVAKQSSSMFRGTSSRSNAARAHII</sequence>
<evidence type="ECO:0000313" key="2">
    <source>
        <dbReference type="EMBL" id="ABO94237.1"/>
    </source>
</evidence>
<organism evidence="2 3">
    <name type="scientific">Ostreococcus lucimarinus (strain CCE9901)</name>
    <dbReference type="NCBI Taxonomy" id="436017"/>
    <lineage>
        <taxon>Eukaryota</taxon>
        <taxon>Viridiplantae</taxon>
        <taxon>Chlorophyta</taxon>
        <taxon>Mamiellophyceae</taxon>
        <taxon>Mamiellales</taxon>
        <taxon>Bathycoccaceae</taxon>
        <taxon>Ostreococcus</taxon>
    </lineage>
</organism>
<dbReference type="Gene3D" id="2.60.40.200">
    <property type="entry name" value="Superoxide dismutase, copper/zinc binding domain"/>
    <property type="match status" value="1"/>
</dbReference>
<protein>
    <recommendedName>
        <fullName evidence="4">Superoxide dismutase copper/zinc binding domain-containing protein</fullName>
    </recommendedName>
</protein>
<keyword evidence="3" id="KW-1185">Reference proteome</keyword>
<dbReference type="EMBL" id="CP000581">
    <property type="protein sequence ID" value="ABO94237.1"/>
    <property type="molecule type" value="Genomic_DNA"/>
</dbReference>
<dbReference type="RefSeq" id="XP_001415945.1">
    <property type="nucleotide sequence ID" value="XM_001415908.1"/>
</dbReference>
<dbReference type="GO" id="GO:0006801">
    <property type="term" value="P:superoxide metabolic process"/>
    <property type="evidence" value="ECO:0007669"/>
    <property type="project" value="InterPro"/>
</dbReference>
<evidence type="ECO:0008006" key="4">
    <source>
        <dbReference type="Google" id="ProtNLM"/>
    </source>
</evidence>
<dbReference type="GO" id="GO:0046872">
    <property type="term" value="F:metal ion binding"/>
    <property type="evidence" value="ECO:0007669"/>
    <property type="project" value="InterPro"/>
</dbReference>
<dbReference type="GeneID" id="4999409"/>
<dbReference type="OMA" id="FACATIE"/>
<keyword evidence="1" id="KW-0812">Transmembrane</keyword>
<dbReference type="InterPro" id="IPR053257">
    <property type="entry name" value="Cu-only_SOD"/>
</dbReference>
<keyword evidence="1" id="KW-1133">Transmembrane helix</keyword>
<name>A4RRR2_OSTLU</name>
<dbReference type="OrthoDB" id="2015551at2759"/>
<keyword evidence="1" id="KW-0472">Membrane</keyword>
<dbReference type="PANTHER" id="PTHR20910:SF1">
    <property type="entry name" value="SUPEROXIDE DISMUTASE COPPER_ZINC BINDING DOMAIN-CONTAINING PROTEIN"/>
    <property type="match status" value="1"/>
</dbReference>
<gene>
    <name evidence="2" type="ORF">OSTLU_29108</name>
</gene>
<dbReference type="KEGG" id="olu:OSTLU_29108"/>
<proteinExistence type="predicted"/>
<feature type="transmembrane region" description="Helical" evidence="1">
    <location>
        <begin position="230"/>
        <end position="252"/>
    </location>
</feature>